<accession>A0A0J6W1X7</accession>
<proteinExistence type="predicted"/>
<dbReference type="EMBL" id="JYNU01000015">
    <property type="protein sequence ID" value="KMO75743.1"/>
    <property type="molecule type" value="Genomic_DNA"/>
</dbReference>
<evidence type="ECO:0000313" key="4">
    <source>
        <dbReference type="Proteomes" id="UP000294952"/>
    </source>
</evidence>
<dbReference type="Proteomes" id="UP000294952">
    <property type="component" value="Unassembled WGS sequence"/>
</dbReference>
<dbReference type="RefSeq" id="WP_048423634.1">
    <property type="nucleotide sequence ID" value="NZ_JYNU01000015.1"/>
</dbReference>
<evidence type="ECO:0000313" key="3">
    <source>
        <dbReference type="Proteomes" id="UP000036313"/>
    </source>
</evidence>
<reference evidence="2 4" key="2">
    <citation type="submission" date="2019-01" db="EMBL/GenBank/DDBJ databases">
        <title>High-quality-draft genome sequences of five non-tuberculosis mycobacteriaceae isolated from a nosocomial environment.</title>
        <authorList>
            <person name="Tiago I."/>
            <person name="Alarico S."/>
            <person name="Pereira S.G."/>
            <person name="Coelho C."/>
            <person name="Maranha A."/>
            <person name="Empadinhas N."/>
        </authorList>
    </citation>
    <scope>NUCLEOTIDE SEQUENCE [LARGE SCALE GENOMIC DNA]</scope>
    <source>
        <strain evidence="2 4">22DIII</strain>
    </source>
</reference>
<dbReference type="AlphaFoldDB" id="A0A0J6W1X7"/>
<organism evidence="1 3">
    <name type="scientific">Mycolicibacterium obuense</name>
    <dbReference type="NCBI Taxonomy" id="1807"/>
    <lineage>
        <taxon>Bacteria</taxon>
        <taxon>Bacillati</taxon>
        <taxon>Actinomycetota</taxon>
        <taxon>Actinomycetes</taxon>
        <taxon>Mycobacteriales</taxon>
        <taxon>Mycobacteriaceae</taxon>
        <taxon>Mycolicibacterium</taxon>
    </lineage>
</organism>
<protein>
    <submittedName>
        <fullName evidence="1">Uncharacterized protein</fullName>
    </submittedName>
</protein>
<dbReference type="Proteomes" id="UP000036313">
    <property type="component" value="Unassembled WGS sequence"/>
</dbReference>
<evidence type="ECO:0000313" key="1">
    <source>
        <dbReference type="EMBL" id="KMO75743.1"/>
    </source>
</evidence>
<evidence type="ECO:0000313" key="2">
    <source>
        <dbReference type="EMBL" id="TDL03540.1"/>
    </source>
</evidence>
<dbReference type="PATRIC" id="fig|1807.14.peg.2855"/>
<reference evidence="1 3" key="1">
    <citation type="journal article" date="2015" name="Genome Biol. Evol.">
        <title>Characterization of Three Mycobacterium spp. with Potential Use in Bioremediation by Genome Sequencing and Comparative Genomics.</title>
        <authorList>
            <person name="Das S."/>
            <person name="Pettersson B.M."/>
            <person name="Behra P.R."/>
            <person name="Ramesh M."/>
            <person name="Dasgupta S."/>
            <person name="Bhattacharya A."/>
            <person name="Kirsebom L.A."/>
        </authorList>
    </citation>
    <scope>NUCLEOTIDE SEQUENCE [LARGE SCALE GENOMIC DNA]</scope>
    <source>
        <strain evidence="1 3">DSM 44075</strain>
    </source>
</reference>
<sequence precursor="true">MLTAIAIVPSPPVMVPELAGAAAAEVADLRVAAVTAAGRLPSRWVAVGVADADAAIGPDAVGTFAGYGVDVAVRLSDAAAGGPRALPLCALIAGWVRGLVPNSAVVEVRTWTERTAPEAAVAAGRALRRELDAGPDPVGVLVVADGANTLTAAAPGGHDPDSVPVQAALDDALAGGDRAALAALPDGIVGRVAFQVLAGLAEPGPRAAEQLYRGAPYGVGYTVGVWTP</sequence>
<comment type="caution">
    <text evidence="1">The sequence shown here is derived from an EMBL/GenBank/DDBJ whole genome shotgun (WGS) entry which is preliminary data.</text>
</comment>
<name>A0A0J6W1X7_9MYCO</name>
<dbReference type="EMBL" id="SDLP01000011">
    <property type="protein sequence ID" value="TDL03540.1"/>
    <property type="molecule type" value="Genomic_DNA"/>
</dbReference>
<gene>
    <name evidence="2" type="ORF">EUA04_25110</name>
    <name evidence="1" type="ORF">MOBUDSM44075_02832</name>
</gene>
<dbReference type="Gene3D" id="3.40.830.10">
    <property type="entry name" value="LigB-like"/>
    <property type="match status" value="1"/>
</dbReference>